<feature type="non-terminal residue" evidence="2">
    <location>
        <position position="575"/>
    </location>
</feature>
<comment type="caution">
    <text evidence="2">The sequence shown here is derived from an EMBL/GenBank/DDBJ whole genome shotgun (WGS) entry which is preliminary data.</text>
</comment>
<dbReference type="Proteomes" id="UP000198382">
    <property type="component" value="Unassembled WGS sequence"/>
</dbReference>
<dbReference type="EMBL" id="MUGV01000005">
    <property type="protein sequence ID" value="OXA81814.1"/>
    <property type="molecule type" value="Genomic_DNA"/>
</dbReference>
<dbReference type="InterPro" id="IPR037524">
    <property type="entry name" value="PA14/GLEYA"/>
</dbReference>
<evidence type="ECO:0000259" key="1">
    <source>
        <dbReference type="PROSITE" id="PS51820"/>
    </source>
</evidence>
<dbReference type="PROSITE" id="PS51820">
    <property type="entry name" value="PA14"/>
    <property type="match status" value="1"/>
</dbReference>
<proteinExistence type="predicted"/>
<dbReference type="InterPro" id="IPR011658">
    <property type="entry name" value="PA14_dom"/>
</dbReference>
<organism evidence="2 3">
    <name type="scientific">Flavobacterium frigidimaris</name>
    <dbReference type="NCBI Taxonomy" id="262320"/>
    <lineage>
        <taxon>Bacteria</taxon>
        <taxon>Pseudomonadati</taxon>
        <taxon>Bacteroidota</taxon>
        <taxon>Flavobacteriia</taxon>
        <taxon>Flavobacteriales</taxon>
        <taxon>Flavobacteriaceae</taxon>
        <taxon>Flavobacterium</taxon>
    </lineage>
</organism>
<feature type="domain" description="PA14" evidence="1">
    <location>
        <begin position="224"/>
        <end position="368"/>
    </location>
</feature>
<dbReference type="Pfam" id="PF07691">
    <property type="entry name" value="PA14"/>
    <property type="match status" value="1"/>
</dbReference>
<gene>
    <name evidence="2" type="ORF">B0A65_01940</name>
</gene>
<name>A0ABX4BV10_FLAFR</name>
<evidence type="ECO:0000313" key="3">
    <source>
        <dbReference type="Proteomes" id="UP000198382"/>
    </source>
</evidence>
<sequence>MQCGFVSFNAKNKFNTTPYMIKKLLCFVRSLFIEDFMFSENLSKNSRKWMFVIAFCFITAVNYAQCNAFPSATKTGNDITFCVDSSTDISVATQSQSYVTVNVISGFTYEFSIPNSWSGGNNIEYLGLFDDANNNYITRDYSDSGATVDYVATFSGKIKVLVLRGTNCNSGSTSAITLRLQQTGIGNNYDNQTTAGNDTWRGHVYNWTGGAPPGGTPSPPSIANTDPFASAQYVGYYDFNFEALNESFGGTANCFNVYSNGSVRTKINTELFAVRYRMITSKSGCYLVTISGDDGVRLYLNGALVIDRWKEQAITNYPNVLVNLNPNDELVLDYYENQTNNTVIFGIKPFDISTNTITPATSTICRGTSIALNGSDYLINGAANTYLTFQWESSPDNSTWTNTGVTTEDYNVSPTTTTYYRRIVKAVAGSCSVTSASVVVNVSTPTLTGVSQPSSACTGSAATIRLTGLLPGKTFTINYSIAGTAQPAKTGVVADASGVATFTTPNLTVANNNQVLLITSITTTSTTPTCSATFTGISTNLSVSPVTVLGTISGNQVICANNSPANITLTGNTGT</sequence>
<keyword evidence="3" id="KW-1185">Reference proteome</keyword>
<accession>A0ABX4BV10</accession>
<dbReference type="SUPFAM" id="SSF56988">
    <property type="entry name" value="Anthrax protective antigen"/>
    <property type="match status" value="1"/>
</dbReference>
<protein>
    <recommendedName>
        <fullName evidence="1">PA14 domain-containing protein</fullName>
    </recommendedName>
</protein>
<evidence type="ECO:0000313" key="2">
    <source>
        <dbReference type="EMBL" id="OXA81814.1"/>
    </source>
</evidence>
<reference evidence="2 3" key="1">
    <citation type="submission" date="2016-11" db="EMBL/GenBank/DDBJ databases">
        <title>Whole genomes of Flavobacteriaceae.</title>
        <authorList>
            <person name="Stine C."/>
            <person name="Li C."/>
            <person name="Tadesse D."/>
        </authorList>
    </citation>
    <scope>NUCLEOTIDE SEQUENCE [LARGE SCALE GENOMIC DNA]</scope>
    <source>
        <strain evidence="2 3">DSM 15937</strain>
    </source>
</reference>